<dbReference type="Gene3D" id="1.20.5.170">
    <property type="match status" value="1"/>
</dbReference>
<evidence type="ECO:0000313" key="7">
    <source>
        <dbReference type="Proteomes" id="UP000289340"/>
    </source>
</evidence>
<evidence type="ECO:0000313" key="6">
    <source>
        <dbReference type="EMBL" id="RZB97551.1"/>
    </source>
</evidence>
<sequence length="129" mass="14579">MASSKVATTTTTTTNSDISSQQVWDGATMEMESQDNMNMSMSLQDLLTENDAVPPSHSHGRGKRKTLVEEPLVVDKVTLQKQRRMIKNRESAARSRERKQVTFYILNLINSLFPPFHNSNPLSRLTQLS</sequence>
<keyword evidence="2" id="KW-0238">DNA-binding</keyword>
<dbReference type="AlphaFoldDB" id="A0A445JGI4"/>
<dbReference type="GO" id="GO:0045893">
    <property type="term" value="P:positive regulation of DNA-templated transcription"/>
    <property type="evidence" value="ECO:0007669"/>
    <property type="project" value="InterPro"/>
</dbReference>
<evidence type="ECO:0000256" key="2">
    <source>
        <dbReference type="ARBA" id="ARBA00023125"/>
    </source>
</evidence>
<comment type="subcellular location">
    <subcellularLocation>
        <location evidence="1">Nucleus</location>
    </subcellularLocation>
</comment>
<evidence type="ECO:0000256" key="4">
    <source>
        <dbReference type="SAM" id="MobiDB-lite"/>
    </source>
</evidence>
<gene>
    <name evidence="6" type="ORF">D0Y65_020927</name>
</gene>
<proteinExistence type="predicted"/>
<dbReference type="Proteomes" id="UP000289340">
    <property type="component" value="Chromosome 8"/>
</dbReference>
<organism evidence="6 7">
    <name type="scientific">Glycine soja</name>
    <name type="common">Wild soybean</name>
    <dbReference type="NCBI Taxonomy" id="3848"/>
    <lineage>
        <taxon>Eukaryota</taxon>
        <taxon>Viridiplantae</taxon>
        <taxon>Streptophyta</taxon>
        <taxon>Embryophyta</taxon>
        <taxon>Tracheophyta</taxon>
        <taxon>Spermatophyta</taxon>
        <taxon>Magnoliopsida</taxon>
        <taxon>eudicotyledons</taxon>
        <taxon>Gunneridae</taxon>
        <taxon>Pentapetalae</taxon>
        <taxon>rosids</taxon>
        <taxon>fabids</taxon>
        <taxon>Fabales</taxon>
        <taxon>Fabaceae</taxon>
        <taxon>Papilionoideae</taxon>
        <taxon>50 kb inversion clade</taxon>
        <taxon>NPAAA clade</taxon>
        <taxon>indigoferoid/millettioid clade</taxon>
        <taxon>Phaseoleae</taxon>
        <taxon>Glycine</taxon>
        <taxon>Glycine subgen. Soja</taxon>
    </lineage>
</organism>
<name>A0A445JGI4_GLYSO</name>
<accession>A0A445JGI4</accession>
<comment type="caution">
    <text evidence="6">The sequence shown here is derived from an EMBL/GenBank/DDBJ whole genome shotgun (WGS) entry which is preliminary data.</text>
</comment>
<dbReference type="SUPFAM" id="SSF57959">
    <property type="entry name" value="Leucine zipper domain"/>
    <property type="match status" value="1"/>
</dbReference>
<dbReference type="PANTHER" id="PTHR22952:SF392">
    <property type="entry name" value="BZIP TRANSCRIPTION FACTOR 12"/>
    <property type="match status" value="1"/>
</dbReference>
<dbReference type="InterPro" id="IPR004827">
    <property type="entry name" value="bZIP"/>
</dbReference>
<protein>
    <submittedName>
        <fullName evidence="6">G-box-binding factor 4 isoform B</fullName>
    </submittedName>
</protein>
<evidence type="ECO:0000256" key="3">
    <source>
        <dbReference type="ARBA" id="ARBA00023242"/>
    </source>
</evidence>
<dbReference type="Pfam" id="PF00170">
    <property type="entry name" value="bZIP_1"/>
    <property type="match status" value="1"/>
</dbReference>
<keyword evidence="3" id="KW-0539">Nucleus</keyword>
<dbReference type="InterPro" id="IPR043452">
    <property type="entry name" value="BZIP46-like"/>
</dbReference>
<dbReference type="PROSITE" id="PS00036">
    <property type="entry name" value="BZIP_BASIC"/>
    <property type="match status" value="1"/>
</dbReference>
<dbReference type="EMBL" id="QZWG01000008">
    <property type="protein sequence ID" value="RZB97551.1"/>
    <property type="molecule type" value="Genomic_DNA"/>
</dbReference>
<evidence type="ECO:0000256" key="1">
    <source>
        <dbReference type="ARBA" id="ARBA00004123"/>
    </source>
</evidence>
<dbReference type="InterPro" id="IPR046347">
    <property type="entry name" value="bZIP_sf"/>
</dbReference>
<feature type="region of interest" description="Disordered" evidence="4">
    <location>
        <begin position="1"/>
        <end position="21"/>
    </location>
</feature>
<dbReference type="GO" id="GO:0003677">
    <property type="term" value="F:DNA binding"/>
    <property type="evidence" value="ECO:0007669"/>
    <property type="project" value="UniProtKB-KW"/>
</dbReference>
<dbReference type="GO" id="GO:0003700">
    <property type="term" value="F:DNA-binding transcription factor activity"/>
    <property type="evidence" value="ECO:0007669"/>
    <property type="project" value="InterPro"/>
</dbReference>
<reference evidence="6 7" key="1">
    <citation type="submission" date="2018-09" db="EMBL/GenBank/DDBJ databases">
        <title>A high-quality reference genome of wild soybean provides a powerful tool to mine soybean genomes.</title>
        <authorList>
            <person name="Xie M."/>
            <person name="Chung C.Y.L."/>
            <person name="Li M.-W."/>
            <person name="Wong F.-L."/>
            <person name="Chan T.-F."/>
            <person name="Lam H.-M."/>
        </authorList>
    </citation>
    <scope>NUCLEOTIDE SEQUENCE [LARGE SCALE GENOMIC DNA]</scope>
    <source>
        <strain evidence="7">cv. W05</strain>
        <tissue evidence="6">Hypocotyl of etiolated seedlings</tissue>
    </source>
</reference>
<feature type="domain" description="BZIP" evidence="5">
    <location>
        <begin position="83"/>
        <end position="98"/>
    </location>
</feature>
<keyword evidence="7" id="KW-1185">Reference proteome</keyword>
<dbReference type="GO" id="GO:0005634">
    <property type="term" value="C:nucleus"/>
    <property type="evidence" value="ECO:0007669"/>
    <property type="project" value="UniProtKB-SubCell"/>
</dbReference>
<dbReference type="PANTHER" id="PTHR22952">
    <property type="entry name" value="CAMP-RESPONSE ELEMENT BINDING PROTEIN-RELATED"/>
    <property type="match status" value="1"/>
</dbReference>
<evidence type="ECO:0000259" key="5">
    <source>
        <dbReference type="PROSITE" id="PS00036"/>
    </source>
</evidence>